<dbReference type="CDD" id="cd02023">
    <property type="entry name" value="UMPK"/>
    <property type="match status" value="1"/>
</dbReference>
<sequence>MAGKGDVFIIGIVGGSGSGKTLFSNAIIKKLKSKHLNKIAVISEDRYYKNWGEMVGFEEACKVNYDHPDAFDHKLLRKDLESLVEGNDIYIPHYDYTTHSRVEGKAEKITGGVSVIILEGIMLFNDRKLLKMMDFKVYMDTPSDLCFIRRLMRDQNERGRSVDSVINQYLETVRPMHIKFIEPSKRKADIIVPDGAQNKTVIDIIYNKVKQLLKRNGVKNG</sequence>
<proteinExistence type="inferred from homology"/>
<name>A0A097ENH8_9GAMM</name>
<dbReference type="GO" id="GO:0005524">
    <property type="term" value="F:ATP binding"/>
    <property type="evidence" value="ECO:0007669"/>
    <property type="project" value="UniProtKB-KW"/>
</dbReference>
<comment type="similarity">
    <text evidence="5">Belongs to the uridine kinase family.</text>
</comment>
<dbReference type="GO" id="GO:0044211">
    <property type="term" value="P:CTP salvage"/>
    <property type="evidence" value="ECO:0007669"/>
    <property type="project" value="UniProtKB-UniPathway"/>
</dbReference>
<comment type="catalytic activity">
    <reaction evidence="5">
        <text>cytidine + ATP = CMP + ADP + H(+)</text>
        <dbReference type="Rhea" id="RHEA:24674"/>
        <dbReference type="ChEBI" id="CHEBI:15378"/>
        <dbReference type="ChEBI" id="CHEBI:17562"/>
        <dbReference type="ChEBI" id="CHEBI:30616"/>
        <dbReference type="ChEBI" id="CHEBI:60377"/>
        <dbReference type="ChEBI" id="CHEBI:456216"/>
        <dbReference type="EC" id="2.7.1.48"/>
    </reaction>
</comment>
<dbReference type="InterPro" id="IPR027417">
    <property type="entry name" value="P-loop_NTPase"/>
</dbReference>
<evidence type="ECO:0000313" key="7">
    <source>
        <dbReference type="EMBL" id="AIT09122.1"/>
    </source>
</evidence>
<keyword evidence="2 5" id="KW-0808">Transferase</keyword>
<accession>A0A097ENH8</accession>
<dbReference type="SUPFAM" id="SSF52540">
    <property type="entry name" value="P-loop containing nucleoside triphosphate hydrolases"/>
    <property type="match status" value="1"/>
</dbReference>
<dbReference type="GO" id="GO:0005737">
    <property type="term" value="C:cytoplasm"/>
    <property type="evidence" value="ECO:0007669"/>
    <property type="project" value="UniProtKB-SubCell"/>
</dbReference>
<dbReference type="EC" id="2.7.1.48" evidence="5"/>
<keyword evidence="5" id="KW-0963">Cytoplasm</keyword>
<keyword evidence="5" id="KW-0067">ATP-binding</keyword>
<dbReference type="EMBL" id="CP009574">
    <property type="protein sequence ID" value="AIT09122.1"/>
    <property type="molecule type" value="Genomic_DNA"/>
</dbReference>
<dbReference type="PRINTS" id="PR00988">
    <property type="entry name" value="URIDINKINASE"/>
</dbReference>
<evidence type="ECO:0000256" key="3">
    <source>
        <dbReference type="ARBA" id="ARBA00022741"/>
    </source>
</evidence>
<comment type="subcellular location">
    <subcellularLocation>
        <location evidence="5">Cytoplasm</location>
    </subcellularLocation>
</comment>
<dbReference type="Proteomes" id="UP000029672">
    <property type="component" value="Chromosome"/>
</dbReference>
<dbReference type="UniPathway" id="UPA00574">
    <property type="reaction ID" value="UER00637"/>
</dbReference>
<evidence type="ECO:0000313" key="8">
    <source>
        <dbReference type="Proteomes" id="UP000029672"/>
    </source>
</evidence>
<dbReference type="RefSeq" id="WP_040008596.1">
    <property type="nucleotide sequence ID" value="NZ_CP009574.1"/>
</dbReference>
<dbReference type="KEGG" id="frf:LO80_03500"/>
<organism evidence="7 8">
    <name type="scientific">Candidatus Francisella endociliophora</name>
    <dbReference type="NCBI Taxonomy" id="653937"/>
    <lineage>
        <taxon>Bacteria</taxon>
        <taxon>Pseudomonadati</taxon>
        <taxon>Pseudomonadota</taxon>
        <taxon>Gammaproteobacteria</taxon>
        <taxon>Thiotrichales</taxon>
        <taxon>Francisellaceae</taxon>
        <taxon>Francisella</taxon>
    </lineage>
</organism>
<keyword evidence="4 5" id="KW-0418">Kinase</keyword>
<dbReference type="Pfam" id="PF00485">
    <property type="entry name" value="PRK"/>
    <property type="match status" value="1"/>
</dbReference>
<dbReference type="HOGENOM" id="CLU_021278_1_2_6"/>
<dbReference type="NCBIfam" id="NF004018">
    <property type="entry name" value="PRK05480.1"/>
    <property type="match status" value="1"/>
</dbReference>
<comment type="pathway">
    <text evidence="1 5">Pyrimidine metabolism; UMP biosynthesis via salvage pathway; UMP from uridine: step 1/1.</text>
</comment>
<dbReference type="GO" id="GO:0043771">
    <property type="term" value="F:cytidine kinase activity"/>
    <property type="evidence" value="ECO:0007669"/>
    <property type="project" value="RHEA"/>
</dbReference>
<dbReference type="UniPathway" id="UPA00579">
    <property type="reaction ID" value="UER00640"/>
</dbReference>
<dbReference type="NCBIfam" id="TIGR00235">
    <property type="entry name" value="udk"/>
    <property type="match status" value="1"/>
</dbReference>
<evidence type="ECO:0000256" key="1">
    <source>
        <dbReference type="ARBA" id="ARBA00004690"/>
    </source>
</evidence>
<protein>
    <recommendedName>
        <fullName evidence="5">Uridine kinase</fullName>
        <ecNumber evidence="5">2.7.1.48</ecNumber>
    </recommendedName>
</protein>
<feature type="domain" description="Phosphoribulokinase/uridine kinase" evidence="6">
    <location>
        <begin position="9"/>
        <end position="200"/>
    </location>
</feature>
<keyword evidence="8" id="KW-1185">Reference proteome</keyword>
<evidence type="ECO:0000256" key="2">
    <source>
        <dbReference type="ARBA" id="ARBA00022679"/>
    </source>
</evidence>
<reference evidence="7 8" key="1">
    <citation type="submission" date="2014-10" db="EMBL/GenBank/DDBJ databases">
        <title>Whole genome sequence of Francisella endociliophora strain FSC1006, isolated from a laboratory culture of the marine ciliate Euplotes raikovi.</title>
        <authorList>
            <person name="Granberg M."/>
            <person name="Backman S."/>
            <person name="Lundmark E."/>
            <person name="Nilsson E."/>
            <person name="Karlsson E."/>
            <person name="Thelaus J."/>
            <person name="Ohrman C."/>
            <person name="Larkeryd A."/>
            <person name="Stenberg P."/>
        </authorList>
    </citation>
    <scope>NUCLEOTIDE SEQUENCE [LARGE SCALE GENOMIC DNA]</scope>
    <source>
        <strain evidence="7 8">FSC1006</strain>
    </source>
</reference>
<dbReference type="InterPro" id="IPR000764">
    <property type="entry name" value="Uridine_kinase-like"/>
</dbReference>
<gene>
    <name evidence="7" type="ORF">LO80_03500</name>
</gene>
<dbReference type="OrthoDB" id="9777642at2"/>
<dbReference type="eggNOG" id="COG0572">
    <property type="taxonomic scope" value="Bacteria"/>
</dbReference>
<dbReference type="STRING" id="1547445.LO80_03500"/>
<evidence type="ECO:0000256" key="4">
    <source>
        <dbReference type="ARBA" id="ARBA00022777"/>
    </source>
</evidence>
<evidence type="ECO:0000259" key="6">
    <source>
        <dbReference type="Pfam" id="PF00485"/>
    </source>
</evidence>
<dbReference type="AlphaFoldDB" id="A0A097ENH8"/>
<dbReference type="PANTHER" id="PTHR10285">
    <property type="entry name" value="URIDINE KINASE"/>
    <property type="match status" value="1"/>
</dbReference>
<evidence type="ECO:0000256" key="5">
    <source>
        <dbReference type="RuleBase" id="RU003825"/>
    </source>
</evidence>
<comment type="catalytic activity">
    <reaction evidence="5">
        <text>uridine + ATP = UMP + ADP + H(+)</text>
        <dbReference type="Rhea" id="RHEA:16825"/>
        <dbReference type="ChEBI" id="CHEBI:15378"/>
        <dbReference type="ChEBI" id="CHEBI:16704"/>
        <dbReference type="ChEBI" id="CHEBI:30616"/>
        <dbReference type="ChEBI" id="CHEBI:57865"/>
        <dbReference type="ChEBI" id="CHEBI:456216"/>
        <dbReference type="EC" id="2.7.1.48"/>
    </reaction>
</comment>
<dbReference type="GO" id="GO:0044206">
    <property type="term" value="P:UMP salvage"/>
    <property type="evidence" value="ECO:0007669"/>
    <property type="project" value="UniProtKB-UniPathway"/>
</dbReference>
<dbReference type="GO" id="GO:0004849">
    <property type="term" value="F:uridine kinase activity"/>
    <property type="evidence" value="ECO:0007669"/>
    <property type="project" value="UniProtKB-EC"/>
</dbReference>
<dbReference type="InterPro" id="IPR006083">
    <property type="entry name" value="PRK/URK"/>
</dbReference>
<keyword evidence="3 5" id="KW-0547">Nucleotide-binding</keyword>
<dbReference type="Gene3D" id="3.40.50.300">
    <property type="entry name" value="P-loop containing nucleotide triphosphate hydrolases"/>
    <property type="match status" value="1"/>
</dbReference>
<comment type="pathway">
    <text evidence="5">Pyrimidine metabolism; CTP biosynthesis via salvage pathway; CTP from cytidine: step 1/3.</text>
</comment>